<feature type="chain" id="PRO_5014793826" description="DUF4384 domain-containing protein" evidence="1">
    <location>
        <begin position="28"/>
        <end position="220"/>
    </location>
</feature>
<evidence type="ECO:0000313" key="2">
    <source>
        <dbReference type="EMBL" id="PKK88419.1"/>
    </source>
</evidence>
<proteinExistence type="predicted"/>
<feature type="signal peptide" evidence="1">
    <location>
        <begin position="1"/>
        <end position="27"/>
    </location>
</feature>
<name>A0A2N1PJB6_9BACT</name>
<evidence type="ECO:0008006" key="4">
    <source>
        <dbReference type="Google" id="ProtNLM"/>
    </source>
</evidence>
<keyword evidence="1" id="KW-0732">Signal</keyword>
<organism evidence="2 3">
    <name type="scientific">Candidatus Wallbacteria bacterium HGW-Wallbacteria-1</name>
    <dbReference type="NCBI Taxonomy" id="2013854"/>
    <lineage>
        <taxon>Bacteria</taxon>
        <taxon>Candidatus Walliibacteriota</taxon>
    </lineage>
</organism>
<dbReference type="Proteomes" id="UP000233256">
    <property type="component" value="Unassembled WGS sequence"/>
</dbReference>
<accession>A0A2N1PJB6</accession>
<evidence type="ECO:0000256" key="1">
    <source>
        <dbReference type="SAM" id="SignalP"/>
    </source>
</evidence>
<dbReference type="AlphaFoldDB" id="A0A2N1PJB6"/>
<protein>
    <recommendedName>
        <fullName evidence="4">DUF4384 domain-containing protein</fullName>
    </recommendedName>
</protein>
<comment type="caution">
    <text evidence="2">The sequence shown here is derived from an EMBL/GenBank/DDBJ whole genome shotgun (WGS) entry which is preliminary data.</text>
</comment>
<sequence length="220" mass="25855">MRRLLYIKKIFAFMLFLSFFQCGQVIANTGLTVELIKNPYRDDPSSEIRIIFKNPDMSNNILIPRFLDTSYFKVFILDEDGNFFSGQFGIVIQPKLSKQKVAILPGYKFLAPPINLSSKGNFKLNPNKRYYIICIINDPNGNDLIFSNLYNFFLDDDYKIREGFSVLYKDLPSQAQQSFEKYFSEWLQRENRIYRKSFSEFISIPNESFKTVLQSQKSQK</sequence>
<evidence type="ECO:0000313" key="3">
    <source>
        <dbReference type="Proteomes" id="UP000233256"/>
    </source>
</evidence>
<dbReference type="EMBL" id="PGXC01000047">
    <property type="protein sequence ID" value="PKK88419.1"/>
    <property type="molecule type" value="Genomic_DNA"/>
</dbReference>
<gene>
    <name evidence="2" type="ORF">CVV64_18880</name>
</gene>
<reference evidence="2 3" key="1">
    <citation type="journal article" date="2017" name="ISME J.">
        <title>Potential for microbial H2 and metal transformations associated with novel bacteria and archaea in deep terrestrial subsurface sediments.</title>
        <authorList>
            <person name="Hernsdorf A.W."/>
            <person name="Amano Y."/>
            <person name="Miyakawa K."/>
            <person name="Ise K."/>
            <person name="Suzuki Y."/>
            <person name="Anantharaman K."/>
            <person name="Probst A."/>
            <person name="Burstein D."/>
            <person name="Thomas B.C."/>
            <person name="Banfield J.F."/>
        </authorList>
    </citation>
    <scope>NUCLEOTIDE SEQUENCE [LARGE SCALE GENOMIC DNA]</scope>
    <source>
        <strain evidence="2">HGW-Wallbacteria-1</strain>
    </source>
</reference>